<keyword evidence="5" id="KW-0732">Signal</keyword>
<protein>
    <recommendedName>
        <fullName evidence="6">Cytochrome c domain-containing protein</fullName>
    </recommendedName>
</protein>
<dbReference type="PANTHER" id="PTHR30600:SF9">
    <property type="entry name" value="BLR7738 PROTEIN"/>
    <property type="match status" value="1"/>
</dbReference>
<accession>A0A543K3N0</accession>
<dbReference type="OrthoDB" id="417271at2"/>
<dbReference type="GO" id="GO:0046872">
    <property type="term" value="F:metal ion binding"/>
    <property type="evidence" value="ECO:0007669"/>
    <property type="project" value="UniProtKB-KW"/>
</dbReference>
<dbReference type="EMBL" id="VFPT01000005">
    <property type="protein sequence ID" value="TQM89687.1"/>
    <property type="molecule type" value="Genomic_DNA"/>
</dbReference>
<evidence type="ECO:0000313" key="7">
    <source>
        <dbReference type="EMBL" id="TQM89687.1"/>
    </source>
</evidence>
<evidence type="ECO:0000256" key="2">
    <source>
        <dbReference type="ARBA" id="ARBA00022723"/>
    </source>
</evidence>
<dbReference type="NCBIfam" id="NF040606">
    <property type="entry name" value="CytoC_perox"/>
    <property type="match status" value="1"/>
</dbReference>
<dbReference type="Pfam" id="PF21419">
    <property type="entry name" value="RoxA-like_Cyt-c"/>
    <property type="match status" value="1"/>
</dbReference>
<dbReference type="Proteomes" id="UP000320582">
    <property type="component" value="Unassembled WGS sequence"/>
</dbReference>
<keyword evidence="2 4" id="KW-0479">Metal-binding</keyword>
<evidence type="ECO:0000256" key="1">
    <source>
        <dbReference type="ARBA" id="ARBA00022617"/>
    </source>
</evidence>
<evidence type="ECO:0000259" key="6">
    <source>
        <dbReference type="PROSITE" id="PS51007"/>
    </source>
</evidence>
<feature type="domain" description="Cytochrome c" evidence="6">
    <location>
        <begin position="337"/>
        <end position="646"/>
    </location>
</feature>
<dbReference type="PROSITE" id="PS51007">
    <property type="entry name" value="CYTC"/>
    <property type="match status" value="1"/>
</dbReference>
<dbReference type="GO" id="GO:0009055">
    <property type="term" value="F:electron transfer activity"/>
    <property type="evidence" value="ECO:0007669"/>
    <property type="project" value="InterPro"/>
</dbReference>
<organism evidence="7 8">
    <name type="scientific">Roseinatronobacter monicus</name>
    <dbReference type="NCBI Taxonomy" id="393481"/>
    <lineage>
        <taxon>Bacteria</taxon>
        <taxon>Pseudomonadati</taxon>
        <taxon>Pseudomonadota</taxon>
        <taxon>Alphaproteobacteria</taxon>
        <taxon>Rhodobacterales</taxon>
        <taxon>Paracoccaceae</taxon>
        <taxon>Roseinatronobacter</taxon>
    </lineage>
</organism>
<evidence type="ECO:0000256" key="4">
    <source>
        <dbReference type="PROSITE-ProRule" id="PRU00433"/>
    </source>
</evidence>
<dbReference type="SUPFAM" id="SSF46626">
    <property type="entry name" value="Cytochrome c"/>
    <property type="match status" value="1"/>
</dbReference>
<dbReference type="InterPro" id="IPR051395">
    <property type="entry name" value="Cytochrome_c_Peroxidase/MauG"/>
</dbReference>
<keyword evidence="1 4" id="KW-0349">Heme</keyword>
<keyword evidence="3 4" id="KW-0408">Iron</keyword>
<proteinExistence type="predicted"/>
<reference evidence="7 8" key="1">
    <citation type="submission" date="2019-06" db="EMBL/GenBank/DDBJ databases">
        <title>Genomic Encyclopedia of Archaeal and Bacterial Type Strains, Phase II (KMG-II): from individual species to whole genera.</title>
        <authorList>
            <person name="Goeker M."/>
        </authorList>
    </citation>
    <scope>NUCLEOTIDE SEQUENCE [LARGE SCALE GENOMIC DNA]</scope>
    <source>
        <strain evidence="7 8">DSM 18423</strain>
    </source>
</reference>
<dbReference type="InterPro" id="IPR036909">
    <property type="entry name" value="Cyt_c-like_dom_sf"/>
</dbReference>
<gene>
    <name evidence="7" type="ORF">BD293_4357</name>
</gene>
<feature type="signal peptide" evidence="5">
    <location>
        <begin position="1"/>
        <end position="20"/>
    </location>
</feature>
<evidence type="ECO:0000256" key="5">
    <source>
        <dbReference type="SAM" id="SignalP"/>
    </source>
</evidence>
<keyword evidence="8" id="KW-1185">Reference proteome</keyword>
<comment type="caution">
    <text evidence="7">The sequence shown here is derived from an EMBL/GenBank/DDBJ whole genome shotgun (WGS) entry which is preliminary data.</text>
</comment>
<feature type="chain" id="PRO_5021891355" description="Cytochrome c domain-containing protein" evidence="5">
    <location>
        <begin position="21"/>
        <end position="646"/>
    </location>
</feature>
<name>A0A543K3N0_9RHOB</name>
<evidence type="ECO:0000256" key="3">
    <source>
        <dbReference type="ARBA" id="ARBA00023004"/>
    </source>
</evidence>
<dbReference type="GO" id="GO:0004130">
    <property type="term" value="F:cytochrome-c peroxidase activity"/>
    <property type="evidence" value="ECO:0007669"/>
    <property type="project" value="TreeGrafter"/>
</dbReference>
<evidence type="ECO:0000313" key="8">
    <source>
        <dbReference type="Proteomes" id="UP000320582"/>
    </source>
</evidence>
<sequence>MRAISLAILAAFALPSQTLACQSYDFEGLGQNWAQEDAAAWYGLSQGSRLMRLDWYRALPAADGSGAYASRDRLENMGFPFCDADATDPIGFVVDADPARAPAMGLTCAACHTGVLDDGTHRHIVHGGATMMDLQGFMSGLVASTEALWRDGAQEGAAWLGFADAVLPVNTQDSRAALRAELGDWLQFRTPIQDSVSRGGTWGHGRQDAVQVILNTTASLSGLRAGDVLPAASAPVSIPQVWYGPRSERVQWNGSSFKSVDLGLWAEISSGALIRNIAEVIGVFADITLPPAQELGSASYPAVQSSVRVANMVYLERALGTLDAPRWPTAWGLPDAAQIARGEVLYNQHCAACHAVIDRDAPPARIIDATSRDPGAEVFSRMIPVLDKPGQPIPGIGTDPMNACNAATHTSWSGRMAGLTNVFNAAQSYRREGIAGLELARHPPGSETLRLIEDLSLRVLYEKRSEIADVHKADLTRRASAMWDDLASLPVRGGQWIFGQEAPDTSPRPGTHGLQTLEEVEARCRDALAEQRLRAPHTPDPAYRAAPLSGIFASAPYLHNGSVPTLNDLLRPVSERPTRFAVGQVLFDPVKVGTGAPVDGGAWSWFDVMDDTGRVIPGNSNRGHEFPAGGLSDQDRAALVAYLRGL</sequence>
<dbReference type="GO" id="GO:0020037">
    <property type="term" value="F:heme binding"/>
    <property type="evidence" value="ECO:0007669"/>
    <property type="project" value="InterPro"/>
</dbReference>
<dbReference type="AlphaFoldDB" id="A0A543K3N0"/>
<dbReference type="Gene3D" id="1.10.760.10">
    <property type="entry name" value="Cytochrome c-like domain"/>
    <property type="match status" value="1"/>
</dbReference>
<dbReference type="InterPro" id="IPR047758">
    <property type="entry name" value="CytoC_perox"/>
</dbReference>
<dbReference type="PANTHER" id="PTHR30600">
    <property type="entry name" value="CYTOCHROME C PEROXIDASE-RELATED"/>
    <property type="match status" value="1"/>
</dbReference>
<dbReference type="InterPro" id="IPR009056">
    <property type="entry name" value="Cyt_c-like_dom"/>
</dbReference>
<dbReference type="RefSeq" id="WP_142085693.1">
    <property type="nucleotide sequence ID" value="NZ_VFPT01000005.1"/>
</dbReference>